<dbReference type="HOGENOM" id="CLU_055821_0_1_11"/>
<dbReference type="GO" id="GO:0000502">
    <property type="term" value="C:proteasome complex"/>
    <property type="evidence" value="ECO:0007669"/>
    <property type="project" value="UniProtKB-KW"/>
</dbReference>
<feature type="region of interest" description="Disordered" evidence="2">
    <location>
        <begin position="335"/>
        <end position="380"/>
    </location>
</feature>
<sequence length="380" mass="41489">MPENFSQPNGQHSPLYDLAYPNPLTGHTPALEPSVTNHSESAPQADTSDSATPTMPMMVALQGYADAGQAVHNAGIHILQALENQPVAKFRVDDLMDYRSRRPGVTMDHSRVVDREELTLSLDVVTDTNGQQFLLLSGPEPDLKWGAFSDAVLELARKFNVDRVVTLYAAPMTVPHTRPLVIAAHSTNHQLTTDYHTWDSRMIVPGAAALETELKLSRHGFETVGFTAHVPHYIAASDYPEATHNLLQAVGDVTGRRLPLSALEADIARVQNQLAEQVEESAEIGAVVQALEQQYDANAERVRRRKENTLLRPGQTMPTGEEIGAELEAFLANVARGDAEVPHEANSMEDTGQHESTGGSHEESGSDERRDDGDADSSKR</sequence>
<keyword evidence="3" id="KW-0647">Proteasome</keyword>
<evidence type="ECO:0000256" key="2">
    <source>
        <dbReference type="SAM" id="MobiDB-lite"/>
    </source>
</evidence>
<evidence type="ECO:0000256" key="1">
    <source>
        <dbReference type="SAM" id="Coils"/>
    </source>
</evidence>
<feature type="compositionally biased region" description="Polar residues" evidence="2">
    <location>
        <begin position="34"/>
        <end position="53"/>
    </location>
</feature>
<organism evidence="3 4">
    <name type="scientific">Corynebacterium resistens (strain DSM 45100 / JCM 12819 / GTC 2026 / SICGH 158)</name>
    <dbReference type="NCBI Taxonomy" id="662755"/>
    <lineage>
        <taxon>Bacteria</taxon>
        <taxon>Bacillati</taxon>
        <taxon>Actinomycetota</taxon>
        <taxon>Actinomycetes</taxon>
        <taxon>Mycobacteriales</taxon>
        <taxon>Corynebacteriaceae</taxon>
        <taxon>Corynebacterium</taxon>
    </lineage>
</organism>
<dbReference type="Gene3D" id="1.10.287.100">
    <property type="match status" value="1"/>
</dbReference>
<accession>F8DXY5</accession>
<feature type="region of interest" description="Disordered" evidence="2">
    <location>
        <begin position="1"/>
        <end position="53"/>
    </location>
</feature>
<keyword evidence="1" id="KW-0175">Coiled coil</keyword>
<dbReference type="KEGG" id="crd:CRES_1188"/>
<dbReference type="RefSeq" id="WP_013888556.1">
    <property type="nucleotide sequence ID" value="NC_015673.1"/>
</dbReference>
<dbReference type="Gene3D" id="3.40.50.10900">
    <property type="entry name" value="PAC-like subunit"/>
    <property type="match status" value="1"/>
</dbReference>
<dbReference type="OrthoDB" id="3733464at2"/>
<name>F8DXY5_CORRG</name>
<feature type="coiled-coil region" evidence="1">
    <location>
        <begin position="260"/>
        <end position="308"/>
    </location>
</feature>
<feature type="compositionally biased region" description="Polar residues" evidence="2">
    <location>
        <begin position="1"/>
        <end position="12"/>
    </location>
</feature>
<dbReference type="InterPro" id="IPR038389">
    <property type="entry name" value="PSMG2_sf"/>
</dbReference>
<dbReference type="SUPFAM" id="SSF159659">
    <property type="entry name" value="Cgl1923-like"/>
    <property type="match status" value="1"/>
</dbReference>
<protein>
    <submittedName>
        <fullName evidence="3">Proteasome assembly chaperone</fullName>
    </submittedName>
</protein>
<keyword evidence="4" id="KW-1185">Reference proteome</keyword>
<evidence type="ECO:0000313" key="3">
    <source>
        <dbReference type="EMBL" id="AEI09543.1"/>
    </source>
</evidence>
<dbReference type="STRING" id="662755.CRES_1188"/>
<feature type="compositionally biased region" description="Basic and acidic residues" evidence="2">
    <location>
        <begin position="360"/>
        <end position="380"/>
    </location>
</feature>
<proteinExistence type="predicted"/>
<dbReference type="EMBL" id="CP002857">
    <property type="protein sequence ID" value="AEI09543.1"/>
    <property type="molecule type" value="Genomic_DNA"/>
</dbReference>
<reference evidence="3 4" key="1">
    <citation type="journal article" date="2012" name="BMC Genomics">
        <title>Complete genome sequence, lifestyle, and multi-drug resistance of the human pathogen Corynebacterium resistens DSM 45100 isolated from blood samples of a leukemia patient.</title>
        <authorList>
            <person name="Schroder J."/>
            <person name="Maus I."/>
            <person name="Meyer K."/>
            <person name="Wordemann S."/>
            <person name="Blom J."/>
            <person name="Jaenicke S."/>
            <person name="Schneider J."/>
            <person name="Trost E."/>
            <person name="Tauch A."/>
        </authorList>
    </citation>
    <scope>NUCLEOTIDE SEQUENCE [LARGE SCALE GENOMIC DNA]</scope>
    <source>
        <strain evidence="4">DSM 45100 / JCM 12819 / CCUG 50093 / GTC 2026 / SICGH 158</strain>
    </source>
</reference>
<dbReference type="InterPro" id="IPR019151">
    <property type="entry name" value="Proteasome_assmbl_chaperone_2"/>
</dbReference>
<evidence type="ECO:0000313" key="4">
    <source>
        <dbReference type="Proteomes" id="UP000000492"/>
    </source>
</evidence>
<dbReference type="Pfam" id="PF09754">
    <property type="entry name" value="PAC2"/>
    <property type="match status" value="1"/>
</dbReference>
<dbReference type="eggNOG" id="COG1938">
    <property type="taxonomic scope" value="Bacteria"/>
</dbReference>
<dbReference type="Proteomes" id="UP000000492">
    <property type="component" value="Chromosome"/>
</dbReference>
<gene>
    <name evidence="3" type="primary">pac</name>
    <name evidence="3" type="ordered locus">CRES_1188</name>
</gene>
<dbReference type="AlphaFoldDB" id="F8DXY5"/>